<evidence type="ECO:0000256" key="1">
    <source>
        <dbReference type="SAM" id="MobiDB-lite"/>
    </source>
</evidence>
<dbReference type="AlphaFoldDB" id="A0ABD5V875"/>
<reference evidence="5" key="2">
    <citation type="journal article" date="2019" name="Int. J. Syst. Evol. Microbiol.">
        <title>The Global Catalogue of Microorganisms (GCM) 10K type strain sequencing project: providing services to taxonomists for standard genome sequencing and annotation.</title>
        <authorList>
            <consortium name="The Broad Institute Genomics Platform"/>
            <consortium name="The Broad Institute Genome Sequencing Center for Infectious Disease"/>
            <person name="Wu L."/>
            <person name="Ma J."/>
        </authorList>
    </citation>
    <scope>NUCLEOTIDE SEQUENCE [LARGE SCALE GENOMIC DNA]</scope>
    <source>
        <strain evidence="5">CGMCC 1.3240</strain>
    </source>
</reference>
<comment type="caution">
    <text evidence="4">The sequence shown here is derived from an EMBL/GenBank/DDBJ whole genome shotgun (WGS) entry which is preliminary data.</text>
</comment>
<name>A0ABD5V875_9EURY</name>
<evidence type="ECO:0000313" key="5">
    <source>
        <dbReference type="Proteomes" id="UP001596312"/>
    </source>
</evidence>
<proteinExistence type="predicted"/>
<dbReference type="InterPro" id="IPR058473">
    <property type="entry name" value="DUF8159"/>
</dbReference>
<dbReference type="RefSeq" id="WP_340605869.1">
    <property type="nucleotide sequence ID" value="NZ_JBBMXV010000014.1"/>
</dbReference>
<evidence type="ECO:0000313" key="4">
    <source>
        <dbReference type="EMBL" id="MFC6907264.1"/>
    </source>
</evidence>
<evidence type="ECO:0000259" key="2">
    <source>
        <dbReference type="Pfam" id="PF26490"/>
    </source>
</evidence>
<evidence type="ECO:0000313" key="3">
    <source>
        <dbReference type="EMBL" id="MFC6907261.1"/>
    </source>
</evidence>
<feature type="region of interest" description="Disordered" evidence="1">
    <location>
        <begin position="30"/>
        <end position="62"/>
    </location>
</feature>
<keyword evidence="5" id="KW-1185">Reference proteome</keyword>
<reference evidence="4" key="1">
    <citation type="journal article" date="2014" name="Int. J. Syst. Evol. Microbiol.">
        <title>Complete genome sequence of Corynebacterium casei LMG S-19264T (=DSM 44701T), isolated from a smear-ripened cheese.</title>
        <authorList>
            <consortium name="US DOE Joint Genome Institute (JGI-PGF)"/>
            <person name="Walter F."/>
            <person name="Albersmeier A."/>
            <person name="Kalinowski J."/>
            <person name="Ruckert C."/>
        </authorList>
    </citation>
    <scope>NUCLEOTIDE SEQUENCE [LARGE SCALE GENOMIC DNA]</scope>
    <source>
        <strain evidence="4">CGMCC 1.15793</strain>
    </source>
</reference>
<protein>
    <recommendedName>
        <fullName evidence="2">DUF8159 domain-containing protein</fullName>
    </recommendedName>
</protein>
<dbReference type="Pfam" id="PF26490">
    <property type="entry name" value="DUF8159"/>
    <property type="match status" value="1"/>
</dbReference>
<reference evidence="4" key="3">
    <citation type="submission" date="2024-09" db="EMBL/GenBank/DDBJ databases">
        <authorList>
            <person name="Sun Q."/>
        </authorList>
    </citation>
    <scope>NUCLEOTIDE SEQUENCE</scope>
    <source>
        <strain evidence="4">CGMCC 1.15793</strain>
    </source>
</reference>
<dbReference type="EMBL" id="JBHSXQ010000014">
    <property type="protein sequence ID" value="MFC6907261.1"/>
    <property type="molecule type" value="Genomic_DNA"/>
</dbReference>
<sequence>MKRRQMLIGSGTMFATALVGYSSVSFAHDNEEEDAKSVQKKRDSTNHEEKEKDEEEYEGIPGFDREEFDLDSDVIQVKYLAFQKGTLELGVSVETTDQDVLEEELRALVPAFNQAIREADADEFFDAVEEFKFALYDECDNLRATLYLDVEWLRECLFGDLTTEEFVNRILMILGVVGDDDGPDTNQTT</sequence>
<feature type="compositionally biased region" description="Basic and acidic residues" evidence="1">
    <location>
        <begin position="35"/>
        <end position="50"/>
    </location>
</feature>
<dbReference type="Proteomes" id="UP001596312">
    <property type="component" value="Unassembled WGS sequence"/>
</dbReference>
<accession>A0ABD5V875</accession>
<dbReference type="EMBL" id="JBHSXQ010000015">
    <property type="protein sequence ID" value="MFC6907264.1"/>
    <property type="molecule type" value="Genomic_DNA"/>
</dbReference>
<gene>
    <name evidence="3" type="ORF">ACFQGH_18955</name>
    <name evidence="4" type="ORF">ACFQGH_18970</name>
</gene>
<feature type="domain" description="DUF8159" evidence="2">
    <location>
        <begin position="67"/>
        <end position="171"/>
    </location>
</feature>
<organism evidence="4 5">
    <name type="scientific">Halalkalicoccus tibetensis</name>
    <dbReference type="NCBI Taxonomy" id="175632"/>
    <lineage>
        <taxon>Archaea</taxon>
        <taxon>Methanobacteriati</taxon>
        <taxon>Methanobacteriota</taxon>
        <taxon>Stenosarchaea group</taxon>
        <taxon>Halobacteria</taxon>
        <taxon>Halobacteriales</taxon>
        <taxon>Halococcaceae</taxon>
        <taxon>Halalkalicoccus</taxon>
    </lineage>
</organism>